<reference evidence="1 2" key="1">
    <citation type="journal article" date="2016" name="Proc. Natl. Acad. Sci. U.S.A.">
        <title>Comparative genomics of biotechnologically important yeasts.</title>
        <authorList>
            <person name="Riley R."/>
            <person name="Haridas S."/>
            <person name="Wolfe K.H."/>
            <person name="Lopes M.R."/>
            <person name="Hittinger C.T."/>
            <person name="Goeker M."/>
            <person name="Salamov A.A."/>
            <person name="Wisecaver J.H."/>
            <person name="Long T.M."/>
            <person name="Calvey C.H."/>
            <person name="Aerts A.L."/>
            <person name="Barry K.W."/>
            <person name="Choi C."/>
            <person name="Clum A."/>
            <person name="Coughlan A.Y."/>
            <person name="Deshpande S."/>
            <person name="Douglass A.P."/>
            <person name="Hanson S.J."/>
            <person name="Klenk H.-P."/>
            <person name="LaButti K.M."/>
            <person name="Lapidus A."/>
            <person name="Lindquist E.A."/>
            <person name="Lipzen A.M."/>
            <person name="Meier-Kolthoff J.P."/>
            <person name="Ohm R.A."/>
            <person name="Otillar R.P."/>
            <person name="Pangilinan J.L."/>
            <person name="Peng Y."/>
            <person name="Rokas A."/>
            <person name="Rosa C.A."/>
            <person name="Scheuner C."/>
            <person name="Sibirny A.A."/>
            <person name="Slot J.C."/>
            <person name="Stielow J.B."/>
            <person name="Sun H."/>
            <person name="Kurtzman C.P."/>
            <person name="Blackwell M."/>
            <person name="Grigoriev I.V."/>
            <person name="Jeffries T.W."/>
        </authorList>
    </citation>
    <scope>NUCLEOTIDE SEQUENCE [LARGE SCALE GENOMIC DNA]</scope>
    <source>
        <strain evidence="1 2">NRRL Y-11557</strain>
    </source>
</reference>
<keyword evidence="2" id="KW-1185">Reference proteome</keyword>
<organism evidence="1 2">
    <name type="scientific">Lipomyces starkeyi NRRL Y-11557</name>
    <dbReference type="NCBI Taxonomy" id="675824"/>
    <lineage>
        <taxon>Eukaryota</taxon>
        <taxon>Fungi</taxon>
        <taxon>Dikarya</taxon>
        <taxon>Ascomycota</taxon>
        <taxon>Saccharomycotina</taxon>
        <taxon>Lipomycetes</taxon>
        <taxon>Lipomycetales</taxon>
        <taxon>Lipomycetaceae</taxon>
        <taxon>Lipomyces</taxon>
    </lineage>
</organism>
<dbReference type="EMBL" id="KV454293">
    <property type="protein sequence ID" value="ODQ73562.1"/>
    <property type="molecule type" value="Genomic_DNA"/>
</dbReference>
<sequence length="91" mass="10484">MCDLVVFVASQAVRCRTLPQQRRSSLFVVIPLSFYSAPSLKLLSEFCLSLNLRIISYSNRFGWSGSVPYLGSWLCLWQLCPYYCLLPLERL</sequence>
<evidence type="ECO:0000313" key="1">
    <source>
        <dbReference type="EMBL" id="ODQ73562.1"/>
    </source>
</evidence>
<dbReference type="OrthoDB" id="10591978at2759"/>
<gene>
    <name evidence="1" type="ORF">LIPSTDRAFT_70571</name>
</gene>
<dbReference type="Proteomes" id="UP000094385">
    <property type="component" value="Unassembled WGS sequence"/>
</dbReference>
<protein>
    <submittedName>
        <fullName evidence="1">Uncharacterized protein</fullName>
    </submittedName>
</protein>
<proteinExistence type="predicted"/>
<accession>A0A1E3Q8S4</accession>
<name>A0A1E3Q8S4_LIPST</name>
<dbReference type="AlphaFoldDB" id="A0A1E3Q8S4"/>
<evidence type="ECO:0000313" key="2">
    <source>
        <dbReference type="Proteomes" id="UP000094385"/>
    </source>
</evidence>